<dbReference type="EMBL" id="BLXT01007943">
    <property type="protein sequence ID" value="GFO44231.1"/>
    <property type="molecule type" value="Genomic_DNA"/>
</dbReference>
<name>A0AAV4DJU3_9GAST</name>
<proteinExistence type="predicted"/>
<gene>
    <name evidence="1" type="ORF">PoB_007073600</name>
</gene>
<dbReference type="AlphaFoldDB" id="A0AAV4DJU3"/>
<comment type="caution">
    <text evidence="1">The sequence shown here is derived from an EMBL/GenBank/DDBJ whole genome shotgun (WGS) entry which is preliminary data.</text>
</comment>
<reference evidence="1 2" key="1">
    <citation type="journal article" date="2021" name="Elife">
        <title>Chloroplast acquisition without the gene transfer in kleptoplastic sea slugs, Plakobranchus ocellatus.</title>
        <authorList>
            <person name="Maeda T."/>
            <person name="Takahashi S."/>
            <person name="Yoshida T."/>
            <person name="Shimamura S."/>
            <person name="Takaki Y."/>
            <person name="Nagai Y."/>
            <person name="Toyoda A."/>
            <person name="Suzuki Y."/>
            <person name="Arimoto A."/>
            <person name="Ishii H."/>
            <person name="Satoh N."/>
            <person name="Nishiyama T."/>
            <person name="Hasebe M."/>
            <person name="Maruyama T."/>
            <person name="Minagawa J."/>
            <person name="Obokata J."/>
            <person name="Shigenobu S."/>
        </authorList>
    </citation>
    <scope>NUCLEOTIDE SEQUENCE [LARGE SCALE GENOMIC DNA]</scope>
</reference>
<sequence length="98" mass="11292">MVTCRQHSIRQGTNCRSDRQQGVNFAKRFTVLEVINLANKLCAIMILMIEVLQRLDPYNIVKHPLPYPLVVHQQAYIVHGLEVRTAPQRMPAHFSLKS</sequence>
<evidence type="ECO:0000313" key="2">
    <source>
        <dbReference type="Proteomes" id="UP000735302"/>
    </source>
</evidence>
<accession>A0AAV4DJU3</accession>
<dbReference type="Proteomes" id="UP000735302">
    <property type="component" value="Unassembled WGS sequence"/>
</dbReference>
<keyword evidence="2" id="KW-1185">Reference proteome</keyword>
<evidence type="ECO:0000313" key="1">
    <source>
        <dbReference type="EMBL" id="GFO44231.1"/>
    </source>
</evidence>
<protein>
    <submittedName>
        <fullName evidence="1">Uncharacterized protein</fullName>
    </submittedName>
</protein>
<organism evidence="1 2">
    <name type="scientific">Plakobranchus ocellatus</name>
    <dbReference type="NCBI Taxonomy" id="259542"/>
    <lineage>
        <taxon>Eukaryota</taxon>
        <taxon>Metazoa</taxon>
        <taxon>Spiralia</taxon>
        <taxon>Lophotrochozoa</taxon>
        <taxon>Mollusca</taxon>
        <taxon>Gastropoda</taxon>
        <taxon>Heterobranchia</taxon>
        <taxon>Euthyneura</taxon>
        <taxon>Panpulmonata</taxon>
        <taxon>Sacoglossa</taxon>
        <taxon>Placobranchoidea</taxon>
        <taxon>Plakobranchidae</taxon>
        <taxon>Plakobranchus</taxon>
    </lineage>
</organism>